<comment type="caution">
    <text evidence="2">The sequence shown here is derived from an EMBL/GenBank/DDBJ whole genome shotgun (WGS) entry which is preliminary data.</text>
</comment>
<evidence type="ECO:0000313" key="3">
    <source>
        <dbReference type="EMBL" id="MFH5242239.1"/>
    </source>
</evidence>
<gene>
    <name evidence="3" type="ORF">ACHIPV_10130</name>
    <name evidence="2" type="ORF">ACHIRB_25635</name>
</gene>
<evidence type="ECO:0000313" key="5">
    <source>
        <dbReference type="Proteomes" id="UP001609219"/>
    </source>
</evidence>
<dbReference type="EMBL" id="JBIMSP010000012">
    <property type="protein sequence ID" value="MFH5242239.1"/>
    <property type="molecule type" value="Genomic_DNA"/>
</dbReference>
<sequence>MSFLSLVSQFGQVHVDVDREDWRDDDEPINVYLKDPVSGRSSKLYLSIEHATVLHSKLGEVLAQLVPAHDVGIASPDATAFHSAASGSAPSSGGDGNPPSGAITSRHPRSQAQINAAFFKLDEIRLLLQPVLDIKTRAFTPDSFQMARDIMAIVEGK</sequence>
<proteinExistence type="predicted"/>
<feature type="compositionally biased region" description="Low complexity" evidence="1">
    <location>
        <begin position="83"/>
        <end position="102"/>
    </location>
</feature>
<reference evidence="4 5" key="1">
    <citation type="submission" date="2024-10" db="EMBL/GenBank/DDBJ databases">
        <authorList>
            <person name="Riesco R."/>
        </authorList>
    </citation>
    <scope>NUCLEOTIDE SEQUENCE [LARGE SCALE GENOMIC DNA]</scope>
    <source>
        <strain evidence="3 4">NCIMB 15448</strain>
        <strain evidence="2 5">NCIMB 15450</strain>
    </source>
</reference>
<name>A0ABW7KDY7_9NOCA</name>
<dbReference type="EMBL" id="JBIMSN010000126">
    <property type="protein sequence ID" value="MFH5231926.1"/>
    <property type="molecule type" value="Genomic_DNA"/>
</dbReference>
<dbReference type="Proteomes" id="UP001609219">
    <property type="component" value="Unassembled WGS sequence"/>
</dbReference>
<feature type="region of interest" description="Disordered" evidence="1">
    <location>
        <begin position="82"/>
        <end position="107"/>
    </location>
</feature>
<dbReference type="Proteomes" id="UP001609176">
    <property type="component" value="Unassembled WGS sequence"/>
</dbReference>
<protein>
    <submittedName>
        <fullName evidence="2">Uncharacterized protein</fullName>
    </submittedName>
</protein>
<evidence type="ECO:0000313" key="2">
    <source>
        <dbReference type="EMBL" id="MFH5231926.1"/>
    </source>
</evidence>
<evidence type="ECO:0000256" key="1">
    <source>
        <dbReference type="SAM" id="MobiDB-lite"/>
    </source>
</evidence>
<dbReference type="RefSeq" id="WP_395124248.1">
    <property type="nucleotide sequence ID" value="NZ_JBIMSN010000126.1"/>
</dbReference>
<accession>A0ABW7KDY7</accession>
<keyword evidence="5" id="KW-1185">Reference proteome</keyword>
<evidence type="ECO:0000313" key="4">
    <source>
        <dbReference type="Proteomes" id="UP001609176"/>
    </source>
</evidence>
<organism evidence="2 5">
    <name type="scientific">Antrihabitans spumae</name>
    <dbReference type="NCBI Taxonomy" id="3373370"/>
    <lineage>
        <taxon>Bacteria</taxon>
        <taxon>Bacillati</taxon>
        <taxon>Actinomycetota</taxon>
        <taxon>Actinomycetes</taxon>
        <taxon>Mycobacteriales</taxon>
        <taxon>Nocardiaceae</taxon>
        <taxon>Antrihabitans</taxon>
    </lineage>
</organism>